<name>A0A4R8F9C3_9RHOB</name>
<dbReference type="GO" id="GO:0005694">
    <property type="term" value="C:chromosome"/>
    <property type="evidence" value="ECO:0007669"/>
    <property type="project" value="TreeGrafter"/>
</dbReference>
<dbReference type="Gene3D" id="3.90.1530.30">
    <property type="match status" value="1"/>
</dbReference>
<dbReference type="RefSeq" id="WP_134079387.1">
    <property type="nucleotide sequence ID" value="NZ_SOEB01000031.1"/>
</dbReference>
<evidence type="ECO:0000313" key="4">
    <source>
        <dbReference type="Proteomes" id="UP000295484"/>
    </source>
</evidence>
<proteinExistence type="predicted"/>
<dbReference type="AlphaFoldDB" id="A0A4R8F9C3"/>
<organism evidence="3 4">
    <name type="scientific">Rhodovulum visakhapatnamense</name>
    <dbReference type="NCBI Taxonomy" id="364297"/>
    <lineage>
        <taxon>Bacteria</taxon>
        <taxon>Pseudomonadati</taxon>
        <taxon>Pseudomonadota</taxon>
        <taxon>Alphaproteobacteria</taxon>
        <taxon>Rhodobacterales</taxon>
        <taxon>Paracoccaceae</taxon>
        <taxon>Rhodovulum</taxon>
    </lineage>
</organism>
<dbReference type="InterPro" id="IPR003115">
    <property type="entry name" value="ParB_N"/>
</dbReference>
<dbReference type="InterPro" id="IPR036086">
    <property type="entry name" value="ParB/Sulfiredoxin_sf"/>
</dbReference>
<dbReference type="SUPFAM" id="SSF110849">
    <property type="entry name" value="ParB/Sulfiredoxin"/>
    <property type="match status" value="1"/>
</dbReference>
<evidence type="ECO:0000313" key="3">
    <source>
        <dbReference type="EMBL" id="TDX22230.1"/>
    </source>
</evidence>
<dbReference type="InterPro" id="IPR050336">
    <property type="entry name" value="Chromosome_partition/occlusion"/>
</dbReference>
<dbReference type="EMBL" id="SOEB01000031">
    <property type="protein sequence ID" value="TDX22230.1"/>
    <property type="molecule type" value="Genomic_DNA"/>
</dbReference>
<dbReference type="CDD" id="cd16405">
    <property type="entry name" value="RepB_like_N"/>
    <property type="match status" value="1"/>
</dbReference>
<dbReference type="PANTHER" id="PTHR33375">
    <property type="entry name" value="CHROMOSOME-PARTITIONING PROTEIN PARB-RELATED"/>
    <property type="match status" value="1"/>
</dbReference>
<feature type="region of interest" description="Disordered" evidence="1">
    <location>
        <begin position="1"/>
        <end position="21"/>
    </location>
</feature>
<evidence type="ECO:0000256" key="1">
    <source>
        <dbReference type="SAM" id="MobiDB-lite"/>
    </source>
</evidence>
<gene>
    <name evidence="3" type="ORF">EV657_13112</name>
</gene>
<reference evidence="3 4" key="1">
    <citation type="submission" date="2019-03" db="EMBL/GenBank/DDBJ databases">
        <title>Genomic Encyclopedia of Type Strains, Phase IV (KMG-IV): sequencing the most valuable type-strain genomes for metagenomic binning, comparative biology and taxonomic classification.</title>
        <authorList>
            <person name="Goeker M."/>
        </authorList>
    </citation>
    <scope>NUCLEOTIDE SEQUENCE [LARGE SCALE GENOMIC DNA]</scope>
    <source>
        <strain evidence="3 4">JA181</strain>
    </source>
</reference>
<dbReference type="Pfam" id="PF02195">
    <property type="entry name" value="ParB_N"/>
    <property type="match status" value="1"/>
</dbReference>
<sequence>MARRKRLGAPQTGDAAPETKAFPLGVAPTTTRRAPIAQVAGDAAALAAAEALAGEMAAARSEGRLVQALPLDRIEAGHLLRDRRVFDPEEMAALKASIAARGQQVPIEVIETGQGAYGLISGLRRLSALRELQEETGEDRFARVKALIKPLDSAPEAYIAMVEENEIRSDLSFYERARLAWEAAGRGVFDSPQAAVKALFANTTPARRSKIAAFVVLHEAFGEALRFPEAIPEKVGLALVKAHQGDAAFAARLRADLEAEQPETAAAERRVLDESLRKPAGSFAETPKAEPVATGISMAASNGRVVLSGAGVTGELAAELRAWLAARR</sequence>
<feature type="domain" description="ParB-like N-terminal" evidence="2">
    <location>
        <begin position="67"/>
        <end position="166"/>
    </location>
</feature>
<dbReference type="InterPro" id="IPR037972">
    <property type="entry name" value="RepB_N"/>
</dbReference>
<evidence type="ECO:0000259" key="2">
    <source>
        <dbReference type="SMART" id="SM00470"/>
    </source>
</evidence>
<dbReference type="GO" id="GO:0007059">
    <property type="term" value="P:chromosome segregation"/>
    <property type="evidence" value="ECO:0007669"/>
    <property type="project" value="TreeGrafter"/>
</dbReference>
<protein>
    <submittedName>
        <fullName evidence="3">ParB family chromosome partitioning protein</fullName>
    </submittedName>
</protein>
<dbReference type="SMART" id="SM00470">
    <property type="entry name" value="ParB"/>
    <property type="match status" value="1"/>
</dbReference>
<accession>A0A4R8F9C3</accession>
<dbReference type="PANTHER" id="PTHR33375:SF1">
    <property type="entry name" value="CHROMOSOME-PARTITIONING PROTEIN PARB-RELATED"/>
    <property type="match status" value="1"/>
</dbReference>
<dbReference type="Proteomes" id="UP000295484">
    <property type="component" value="Unassembled WGS sequence"/>
</dbReference>
<comment type="caution">
    <text evidence="3">The sequence shown here is derived from an EMBL/GenBank/DDBJ whole genome shotgun (WGS) entry which is preliminary data.</text>
</comment>